<accession>A0ABW4CXK0</accession>
<organism evidence="2 3">
    <name type="scientific">Lacticaseibacillus hegangensis</name>
    <dbReference type="NCBI Taxonomy" id="2486010"/>
    <lineage>
        <taxon>Bacteria</taxon>
        <taxon>Bacillati</taxon>
        <taxon>Bacillota</taxon>
        <taxon>Bacilli</taxon>
        <taxon>Lactobacillales</taxon>
        <taxon>Lactobacillaceae</taxon>
        <taxon>Lacticaseibacillus</taxon>
    </lineage>
</organism>
<dbReference type="Proteomes" id="UP001597212">
    <property type="component" value="Unassembled WGS sequence"/>
</dbReference>
<evidence type="ECO:0000313" key="3">
    <source>
        <dbReference type="Proteomes" id="UP001597212"/>
    </source>
</evidence>
<dbReference type="EMBL" id="JBHTOK010000066">
    <property type="protein sequence ID" value="MFD1441336.1"/>
    <property type="molecule type" value="Genomic_DNA"/>
</dbReference>
<gene>
    <name evidence="2" type="ORF">ACFQ5K_08120</name>
</gene>
<name>A0ABW4CXK0_9LACO</name>
<feature type="signal peptide" evidence="1">
    <location>
        <begin position="1"/>
        <end position="27"/>
    </location>
</feature>
<proteinExistence type="predicted"/>
<evidence type="ECO:0008006" key="4">
    <source>
        <dbReference type="Google" id="ProtNLM"/>
    </source>
</evidence>
<protein>
    <recommendedName>
        <fullName evidence="4">WxL domain-containing protein</fullName>
    </recommendedName>
</protein>
<reference evidence="3" key="1">
    <citation type="journal article" date="2019" name="Int. J. Syst. Evol. Microbiol.">
        <title>The Global Catalogue of Microorganisms (GCM) 10K type strain sequencing project: providing services to taxonomists for standard genome sequencing and annotation.</title>
        <authorList>
            <consortium name="The Broad Institute Genomics Platform"/>
            <consortium name="The Broad Institute Genome Sequencing Center for Infectious Disease"/>
            <person name="Wu L."/>
            <person name="Ma J."/>
        </authorList>
    </citation>
    <scope>NUCLEOTIDE SEQUENCE [LARGE SCALE GENOMIC DNA]</scope>
    <source>
        <strain evidence="3">CCM 8912</strain>
    </source>
</reference>
<keyword evidence="3" id="KW-1185">Reference proteome</keyword>
<evidence type="ECO:0000256" key="1">
    <source>
        <dbReference type="SAM" id="SignalP"/>
    </source>
</evidence>
<evidence type="ECO:0000313" key="2">
    <source>
        <dbReference type="EMBL" id="MFD1441336.1"/>
    </source>
</evidence>
<keyword evidence="1" id="KW-0732">Signal</keyword>
<comment type="caution">
    <text evidence="2">The sequence shown here is derived from an EMBL/GenBank/DDBJ whole genome shotgun (WGS) entry which is preliminary data.</text>
</comment>
<feature type="chain" id="PRO_5046990996" description="WxL domain-containing protein" evidence="1">
    <location>
        <begin position="28"/>
        <end position="557"/>
    </location>
</feature>
<sequence length="557" mass="60087">MKSWRWCGVLVWVALMWLVILPQPVAAADVTVPANLPEGFDMPTISASGSQFRTQPNWYTHGYIVSVANTGVHALVPEDASLTLENEPAIDAYGAPVGDQYYYAIVHNGGTVPMKASFHKGLDYFGEGAEIHTKMQVGDGPVKVTGGKLGDNPSIGITGNFGAVWIGEEYDYIDYLLTFQTVTMPTWFRYQIDIITNETHATFHSQLFPVLVIPDDWAPPLSTPRRVLFGGQSTALDIAGLDQTLQPEYVWQASPPSAVLSGNSLTITNEPAVVGAVQVYATFTVPAHPMWGTSMTYIGPPLELYLARLKNLAVNFRRDAHFSVALSAGLMVQRFAWRFNGADQTGDAQALRLSEVTEGGTVHWQASLRNLSGEVIEAAADATLQVLYPDALMLLKVPDLIFMHEVGGAFQSPTVQELIAGQFAGRAALSQIPGEGSSWLTAAGGELVVADGRTNPDSPWQLRVMVGHFQSSKAPFTSQAEIRLLLTDDKEVVNVSAPIVAGQASFVTLASRPDGANREYVYDVQAVLALGAISNPLAGEYSATVNWELAAVPTPRV</sequence>
<dbReference type="RefSeq" id="WP_379909532.1">
    <property type="nucleotide sequence ID" value="NZ_JBHTOK010000066.1"/>
</dbReference>